<dbReference type="AlphaFoldDB" id="A0A915EHI0"/>
<sequence>MIISKLTAYNGTAGQFIAGINFNYNDSATITDLKLGGASAHKVNACKKFVRVTNGEPKSNGTDADGKYCIYDPASITYLS</sequence>
<evidence type="ECO:0000313" key="1">
    <source>
        <dbReference type="Proteomes" id="UP000887574"/>
    </source>
</evidence>
<dbReference type="InterPro" id="IPR012334">
    <property type="entry name" value="Pectin_lyas_fold"/>
</dbReference>
<proteinExistence type="predicted"/>
<protein>
    <submittedName>
        <fullName evidence="2">Pectate lyase</fullName>
    </submittedName>
</protein>
<dbReference type="WBParaSite" id="jg6735">
    <property type="protein sequence ID" value="jg6735"/>
    <property type="gene ID" value="jg6735"/>
</dbReference>
<dbReference type="Proteomes" id="UP000887574">
    <property type="component" value="Unplaced"/>
</dbReference>
<dbReference type="Gene3D" id="2.160.20.10">
    <property type="entry name" value="Single-stranded right-handed beta-helix, Pectin lyase-like"/>
    <property type="match status" value="1"/>
</dbReference>
<organism evidence="1 2">
    <name type="scientific">Ditylenchus dipsaci</name>
    <dbReference type="NCBI Taxonomy" id="166011"/>
    <lineage>
        <taxon>Eukaryota</taxon>
        <taxon>Metazoa</taxon>
        <taxon>Ecdysozoa</taxon>
        <taxon>Nematoda</taxon>
        <taxon>Chromadorea</taxon>
        <taxon>Rhabditida</taxon>
        <taxon>Tylenchina</taxon>
        <taxon>Tylenchomorpha</taxon>
        <taxon>Sphaerularioidea</taxon>
        <taxon>Anguinidae</taxon>
        <taxon>Anguininae</taxon>
        <taxon>Ditylenchus</taxon>
    </lineage>
</organism>
<evidence type="ECO:0000313" key="2">
    <source>
        <dbReference type="WBParaSite" id="jg6735"/>
    </source>
</evidence>
<name>A0A915EHI0_9BILA</name>
<keyword evidence="1" id="KW-1185">Reference proteome</keyword>
<accession>A0A915EHI0</accession>
<reference evidence="2" key="1">
    <citation type="submission" date="2022-11" db="UniProtKB">
        <authorList>
            <consortium name="WormBaseParasite"/>
        </authorList>
    </citation>
    <scope>IDENTIFICATION</scope>
</reference>